<dbReference type="SMART" id="SM00967">
    <property type="entry name" value="SpoU_sub_bind"/>
    <property type="match status" value="1"/>
</dbReference>
<dbReference type="AlphaFoldDB" id="A0A367L3U8"/>
<dbReference type="SUPFAM" id="SSF55315">
    <property type="entry name" value="L30e-like"/>
    <property type="match status" value="1"/>
</dbReference>
<dbReference type="Gene3D" id="3.30.1330.30">
    <property type="match status" value="1"/>
</dbReference>
<dbReference type="PANTHER" id="PTHR46103">
    <property type="entry name" value="RRNA METHYLTRANSFERASE 1, MITOCHONDRIAL"/>
    <property type="match status" value="1"/>
</dbReference>
<dbReference type="PANTHER" id="PTHR46103:SF1">
    <property type="entry name" value="RRNA METHYLTRANSFERASE 1, MITOCHONDRIAL"/>
    <property type="match status" value="1"/>
</dbReference>
<keyword evidence="6" id="KW-0949">S-adenosyl-L-methionine</keyword>
<gene>
    <name evidence="11" type="ORF">L249_5065</name>
</gene>
<feature type="domain" description="RNA 2-O ribose methyltransferase substrate binding" evidence="10">
    <location>
        <begin position="111"/>
        <end position="193"/>
    </location>
</feature>
<keyword evidence="5" id="KW-0808">Transferase</keyword>
<dbReference type="InterPro" id="IPR029028">
    <property type="entry name" value="Alpha/beta_knot_MTases"/>
</dbReference>
<dbReference type="InterPro" id="IPR029026">
    <property type="entry name" value="tRNA_m1G_MTases_N"/>
</dbReference>
<evidence type="ECO:0000256" key="1">
    <source>
        <dbReference type="ARBA" id="ARBA00004173"/>
    </source>
</evidence>
<dbReference type="GO" id="GO:0003723">
    <property type="term" value="F:RNA binding"/>
    <property type="evidence" value="ECO:0007669"/>
    <property type="project" value="InterPro"/>
</dbReference>
<dbReference type="Pfam" id="PF00588">
    <property type="entry name" value="SpoU_methylase"/>
    <property type="match status" value="1"/>
</dbReference>
<evidence type="ECO:0000256" key="9">
    <source>
        <dbReference type="ARBA" id="ARBA00034881"/>
    </source>
</evidence>
<dbReference type="GO" id="GO:0005739">
    <property type="term" value="C:mitochondrion"/>
    <property type="evidence" value="ECO:0007669"/>
    <property type="project" value="UniProtKB-SubCell"/>
</dbReference>
<evidence type="ECO:0000256" key="4">
    <source>
        <dbReference type="ARBA" id="ARBA00022603"/>
    </source>
</evidence>
<evidence type="ECO:0000256" key="3">
    <source>
        <dbReference type="ARBA" id="ARBA00022552"/>
    </source>
</evidence>
<keyword evidence="7" id="KW-0809">Transit peptide</keyword>
<dbReference type="InterPro" id="IPR029064">
    <property type="entry name" value="Ribosomal_eL30-like_sf"/>
</dbReference>
<dbReference type="STRING" id="1330021.A0A367L3U8"/>
<keyword evidence="4" id="KW-0489">Methyltransferase</keyword>
<evidence type="ECO:0000313" key="12">
    <source>
        <dbReference type="Proteomes" id="UP000253664"/>
    </source>
</evidence>
<dbReference type="Proteomes" id="UP000253664">
    <property type="component" value="Unassembled WGS sequence"/>
</dbReference>
<comment type="caution">
    <text evidence="11">The sequence shown here is derived from an EMBL/GenBank/DDBJ whole genome shotgun (WGS) entry which is preliminary data.</text>
</comment>
<keyword evidence="8" id="KW-0496">Mitochondrion</keyword>
<dbReference type="OrthoDB" id="270651at2759"/>
<evidence type="ECO:0000259" key="10">
    <source>
        <dbReference type="SMART" id="SM00967"/>
    </source>
</evidence>
<name>A0A367L3U8_9HYPO</name>
<dbReference type="GO" id="GO:0016435">
    <property type="term" value="F:rRNA (guanine) methyltransferase activity"/>
    <property type="evidence" value="ECO:0007669"/>
    <property type="project" value="TreeGrafter"/>
</dbReference>
<evidence type="ECO:0000313" key="11">
    <source>
        <dbReference type="EMBL" id="RCI09094.1"/>
    </source>
</evidence>
<dbReference type="InterPro" id="IPR001537">
    <property type="entry name" value="SpoU_MeTrfase"/>
</dbReference>
<dbReference type="SUPFAM" id="SSF75217">
    <property type="entry name" value="alpha/beta knot"/>
    <property type="match status" value="1"/>
</dbReference>
<evidence type="ECO:0000256" key="5">
    <source>
        <dbReference type="ARBA" id="ARBA00022679"/>
    </source>
</evidence>
<dbReference type="Pfam" id="PF08032">
    <property type="entry name" value="SpoU_sub_bind"/>
    <property type="match status" value="1"/>
</dbReference>
<comment type="similarity">
    <text evidence="2">Belongs to the class IV-like SAM-binding methyltransferase superfamily. RNA methyltransferase TrmH family.</text>
</comment>
<evidence type="ECO:0000256" key="8">
    <source>
        <dbReference type="ARBA" id="ARBA00023128"/>
    </source>
</evidence>
<dbReference type="InterPro" id="IPR047261">
    <property type="entry name" value="MRM1_MeTrfase_dom"/>
</dbReference>
<proteinExistence type="inferred from homology"/>
<evidence type="ECO:0000256" key="6">
    <source>
        <dbReference type="ARBA" id="ARBA00022691"/>
    </source>
</evidence>
<evidence type="ECO:0000256" key="2">
    <source>
        <dbReference type="ARBA" id="ARBA00007228"/>
    </source>
</evidence>
<keyword evidence="3" id="KW-0698">rRNA processing</keyword>
<organism evidence="11 12">
    <name type="scientific">Ophiocordyceps polyrhachis-furcata BCC 54312</name>
    <dbReference type="NCBI Taxonomy" id="1330021"/>
    <lineage>
        <taxon>Eukaryota</taxon>
        <taxon>Fungi</taxon>
        <taxon>Dikarya</taxon>
        <taxon>Ascomycota</taxon>
        <taxon>Pezizomycotina</taxon>
        <taxon>Sordariomycetes</taxon>
        <taxon>Hypocreomycetidae</taxon>
        <taxon>Hypocreales</taxon>
        <taxon>Ophiocordycipitaceae</taxon>
        <taxon>Ophiocordyceps</taxon>
    </lineage>
</organism>
<sequence length="450" mass="49394">MTGLRRTAKAEETTSRGRAACRVGSPTYLTLLAGLSDPLSLNELTNNLTGVTSVKEAKDLVNWTDMINKKTNHAHHNRATTPRIKPHLLRQADRGYGVLTEVKYTASGSIFIYGKNCVKAALRAGKRQFYTLYMMVDKNRGMTAEDTIIHRMAAGRGVSIMRVEDYKRGMLDKMSGGRPHNGYVLETSPLPQKPILGLGEVEESADRLGFYVKLDHQSKEQERINGKDNFIPRMDGISPKPFILLLHNVVDPGNLGALVRTAHFLGVDAIAMTKTHSATMDSVALKASAGSAEEMTLFSVSSAVDFIEQSKPFGWRSYAAVAPLSKATLSRGVEPPLTAGEVERTDPLIRDPCILVLGNESQGLGHAIKDAVHHHVTIPGWRPYRTVDSLNVSVAGALMCQSFLKASHASEGMIEAAANRWKKVHVKPNRRPIRPEPPLQPQTGDFGWLF</sequence>
<keyword evidence="12" id="KW-1185">Reference proteome</keyword>
<reference evidence="11 12" key="1">
    <citation type="journal article" date="2015" name="BMC Genomics">
        <title>Insights from the genome of Ophiocordyceps polyrhachis-furcata to pathogenicity and host specificity in insect fungi.</title>
        <authorList>
            <person name="Wichadakul D."/>
            <person name="Kobmoo N."/>
            <person name="Ingsriswang S."/>
            <person name="Tangphatsornruang S."/>
            <person name="Chantasingh D."/>
            <person name="Luangsa-ard J.J."/>
            <person name="Eurwilaichitr L."/>
        </authorList>
    </citation>
    <scope>NUCLEOTIDE SEQUENCE [LARGE SCALE GENOMIC DNA]</scope>
    <source>
        <strain evidence="11 12">BCC 54312</strain>
    </source>
</reference>
<comment type="subcellular location">
    <subcellularLocation>
        <location evidence="1">Mitochondrion</location>
    </subcellularLocation>
</comment>
<dbReference type="Gene3D" id="3.40.1280.10">
    <property type="match status" value="1"/>
</dbReference>
<accession>A0A367L3U8</accession>
<evidence type="ECO:0000256" key="7">
    <source>
        <dbReference type="ARBA" id="ARBA00022946"/>
    </source>
</evidence>
<protein>
    <recommendedName>
        <fullName evidence="9">rRNA methyltransferase 1, mitochondrial</fullName>
    </recommendedName>
</protein>
<dbReference type="EMBL" id="LKCN02000017">
    <property type="protein sequence ID" value="RCI09094.1"/>
    <property type="molecule type" value="Genomic_DNA"/>
</dbReference>
<dbReference type="InterPro" id="IPR047182">
    <property type="entry name" value="MRM1"/>
</dbReference>
<dbReference type="CDD" id="cd18105">
    <property type="entry name" value="SpoU-like_MRM1"/>
    <property type="match status" value="1"/>
</dbReference>
<dbReference type="InterPro" id="IPR013123">
    <property type="entry name" value="SpoU_subst-bd"/>
</dbReference>